<dbReference type="AlphaFoldDB" id="A0ABD5P3R6"/>
<dbReference type="GeneID" id="71852594"/>
<dbReference type="SUPFAM" id="SSF46785">
    <property type="entry name" value="Winged helix' DNA-binding domain"/>
    <property type="match status" value="1"/>
</dbReference>
<protein>
    <submittedName>
        <fullName evidence="2">Helix-turn-helix domain-containing protein</fullName>
    </submittedName>
</protein>
<dbReference type="InterPro" id="IPR036388">
    <property type="entry name" value="WH-like_DNA-bd_sf"/>
</dbReference>
<comment type="caution">
    <text evidence="2">The sequence shown here is derived from an EMBL/GenBank/DDBJ whole genome shotgun (WGS) entry which is preliminary data.</text>
</comment>
<dbReference type="RefSeq" id="WP_246971776.1">
    <property type="nucleotide sequence ID" value="NZ_CP095397.1"/>
</dbReference>
<evidence type="ECO:0000256" key="1">
    <source>
        <dbReference type="SAM" id="MobiDB-lite"/>
    </source>
</evidence>
<dbReference type="Gene3D" id="1.10.10.10">
    <property type="entry name" value="Winged helix-like DNA-binding domain superfamily/Winged helix DNA-binding domain"/>
    <property type="match status" value="1"/>
</dbReference>
<dbReference type="InterPro" id="IPR011991">
    <property type="entry name" value="ArsR-like_HTH"/>
</dbReference>
<dbReference type="Proteomes" id="UP001595821">
    <property type="component" value="Unassembled WGS sequence"/>
</dbReference>
<organism evidence="2 3">
    <name type="scientific">Natribaculum luteum</name>
    <dbReference type="NCBI Taxonomy" id="1586232"/>
    <lineage>
        <taxon>Archaea</taxon>
        <taxon>Methanobacteriati</taxon>
        <taxon>Methanobacteriota</taxon>
        <taxon>Stenosarchaea group</taxon>
        <taxon>Halobacteria</taxon>
        <taxon>Halobacteriales</taxon>
        <taxon>Natrialbaceae</taxon>
        <taxon>Natribaculum</taxon>
    </lineage>
</organism>
<gene>
    <name evidence="2" type="ORF">ACFOZ7_18870</name>
</gene>
<dbReference type="EMBL" id="JBHSDJ010000129">
    <property type="protein sequence ID" value="MFC4248961.1"/>
    <property type="molecule type" value="Genomic_DNA"/>
</dbReference>
<dbReference type="CDD" id="cd00090">
    <property type="entry name" value="HTH_ARSR"/>
    <property type="match status" value="1"/>
</dbReference>
<name>A0ABD5P3R6_9EURY</name>
<sequence>MFVLRSSRDDDVDAQDVLDALADETCQTILSELDEPKTAQELVDACDVSESTLYRKLERLRDASLLRSGLEIRADGHHTLRYEVDFDEVAISVDDERTLGLEISQSSPSPEDSPRKPWLGENARLRGSLSQSSD</sequence>
<reference evidence="2 3" key="1">
    <citation type="journal article" date="2014" name="Int. J. Syst. Evol. Microbiol.">
        <title>Complete genome sequence of Corynebacterium casei LMG S-19264T (=DSM 44701T), isolated from a smear-ripened cheese.</title>
        <authorList>
            <consortium name="US DOE Joint Genome Institute (JGI-PGF)"/>
            <person name="Walter F."/>
            <person name="Albersmeier A."/>
            <person name="Kalinowski J."/>
            <person name="Ruckert C."/>
        </authorList>
    </citation>
    <scope>NUCLEOTIDE SEQUENCE [LARGE SCALE GENOMIC DNA]</scope>
    <source>
        <strain evidence="2 3">IBRC-M 10912</strain>
    </source>
</reference>
<feature type="region of interest" description="Disordered" evidence="1">
    <location>
        <begin position="100"/>
        <end position="134"/>
    </location>
</feature>
<evidence type="ECO:0000313" key="3">
    <source>
        <dbReference type="Proteomes" id="UP001595821"/>
    </source>
</evidence>
<proteinExistence type="predicted"/>
<evidence type="ECO:0000313" key="2">
    <source>
        <dbReference type="EMBL" id="MFC4248961.1"/>
    </source>
</evidence>
<dbReference type="InterPro" id="IPR036390">
    <property type="entry name" value="WH_DNA-bd_sf"/>
</dbReference>
<accession>A0ABD5P3R6</accession>
<dbReference type="Pfam" id="PF12840">
    <property type="entry name" value="HTH_20"/>
    <property type="match status" value="1"/>
</dbReference>